<evidence type="ECO:0000256" key="1">
    <source>
        <dbReference type="SAM" id="MobiDB-lite"/>
    </source>
</evidence>
<dbReference type="EMBL" id="BQKI01000003">
    <property type="protein sequence ID" value="GJM91252.1"/>
    <property type="molecule type" value="Genomic_DNA"/>
</dbReference>
<sequence>MNVIELELSAPCRSRRPVAATDMLAHKYEVVGHEDHDHALCHWGTTLYVHQITKRQVVVQLENTFSVSASLNTRCKMNKSLEESRQITYCVNMDDNGNVKTTTWFANTLPLRRSLRPGSGGLTSAKPDNAGPASHRSFSRRSLATFPPTPTFSTSTRSAPTGEPTRLSRPPSACGSWPVARPGSLAACFSGRWKPAPHPPASRTAAARLVAGSRYWTDGVQAPRRLVLWDPVSGTEIPLPCLGPTIQVFLSDDPLASPDWMAVASQLYDNGCAQTTFFWRPGDAAWSVLSERRAGRIISIAFHEGRVYYLDWMQILVVRDLNLGPESVQMRNLGASMNRLCRCDRFHGVSRAHMVTWAGELLLVILCKERDHHSLCEIYKLEWRPDSRGAAGARRESEGPRRALALPGARRRLRPFCQGIPRCKKKSSLLVAPQLESASSYG</sequence>
<protein>
    <recommendedName>
        <fullName evidence="2">KIB1-4 beta-propeller domain-containing protein</fullName>
    </recommendedName>
</protein>
<feature type="domain" description="KIB1-4 beta-propeller" evidence="2">
    <location>
        <begin position="203"/>
        <end position="383"/>
    </location>
</feature>
<dbReference type="PANTHER" id="PTHR36901">
    <property type="entry name" value="F-BOX DOMAIN CONTAINING PROTEIN, EXPRESSED-RELATED"/>
    <property type="match status" value="1"/>
</dbReference>
<comment type="caution">
    <text evidence="3">The sequence shown here is derived from an EMBL/GenBank/DDBJ whole genome shotgun (WGS) entry which is preliminary data.</text>
</comment>
<keyword evidence="4" id="KW-1185">Reference proteome</keyword>
<dbReference type="Proteomes" id="UP001054889">
    <property type="component" value="Unassembled WGS sequence"/>
</dbReference>
<gene>
    <name evidence="3" type="primary">ga07611</name>
    <name evidence="3" type="ORF">PR202_ga07611</name>
</gene>
<feature type="region of interest" description="Disordered" evidence="1">
    <location>
        <begin position="116"/>
        <end position="174"/>
    </location>
</feature>
<accession>A0AAV5BZ55</accession>
<reference evidence="3" key="2">
    <citation type="submission" date="2021-12" db="EMBL/GenBank/DDBJ databases">
        <title>Resequencing data analysis of finger millet.</title>
        <authorList>
            <person name="Hatakeyama M."/>
            <person name="Aluri S."/>
            <person name="Balachadran M.T."/>
            <person name="Sivarajan S.R."/>
            <person name="Poveda L."/>
            <person name="Shimizu-Inatsugi R."/>
            <person name="Schlapbach R."/>
            <person name="Sreeman S.M."/>
            <person name="Shimizu K.K."/>
        </authorList>
    </citation>
    <scope>NUCLEOTIDE SEQUENCE</scope>
</reference>
<evidence type="ECO:0000259" key="2">
    <source>
        <dbReference type="Pfam" id="PF03478"/>
    </source>
</evidence>
<proteinExistence type="predicted"/>
<evidence type="ECO:0000313" key="4">
    <source>
        <dbReference type="Proteomes" id="UP001054889"/>
    </source>
</evidence>
<reference evidence="3" key="1">
    <citation type="journal article" date="2018" name="DNA Res.">
        <title>Multiple hybrid de novo genome assembly of finger millet, an orphan allotetraploid crop.</title>
        <authorList>
            <person name="Hatakeyama M."/>
            <person name="Aluri S."/>
            <person name="Balachadran M.T."/>
            <person name="Sivarajan S.R."/>
            <person name="Patrignani A."/>
            <person name="Gruter S."/>
            <person name="Poveda L."/>
            <person name="Shimizu-Inatsugi R."/>
            <person name="Baeten J."/>
            <person name="Francoijs K.J."/>
            <person name="Nataraja K.N."/>
            <person name="Reddy Y.A.N."/>
            <person name="Phadnis S."/>
            <person name="Ravikumar R.L."/>
            <person name="Schlapbach R."/>
            <person name="Sreeman S.M."/>
            <person name="Shimizu K.K."/>
        </authorList>
    </citation>
    <scope>NUCLEOTIDE SEQUENCE</scope>
</reference>
<name>A0AAV5BZ55_ELECO</name>
<dbReference type="InterPro" id="IPR005174">
    <property type="entry name" value="KIB1-4_b-propeller"/>
</dbReference>
<organism evidence="3 4">
    <name type="scientific">Eleusine coracana subsp. coracana</name>
    <dbReference type="NCBI Taxonomy" id="191504"/>
    <lineage>
        <taxon>Eukaryota</taxon>
        <taxon>Viridiplantae</taxon>
        <taxon>Streptophyta</taxon>
        <taxon>Embryophyta</taxon>
        <taxon>Tracheophyta</taxon>
        <taxon>Spermatophyta</taxon>
        <taxon>Magnoliopsida</taxon>
        <taxon>Liliopsida</taxon>
        <taxon>Poales</taxon>
        <taxon>Poaceae</taxon>
        <taxon>PACMAD clade</taxon>
        <taxon>Chloridoideae</taxon>
        <taxon>Cynodonteae</taxon>
        <taxon>Eleusininae</taxon>
        <taxon>Eleusine</taxon>
    </lineage>
</organism>
<dbReference type="Pfam" id="PF03478">
    <property type="entry name" value="Beta-prop_KIB1-4"/>
    <property type="match status" value="1"/>
</dbReference>
<dbReference type="AlphaFoldDB" id="A0AAV5BZ55"/>
<evidence type="ECO:0000313" key="3">
    <source>
        <dbReference type="EMBL" id="GJM91252.1"/>
    </source>
</evidence>
<feature type="compositionally biased region" description="Low complexity" evidence="1">
    <location>
        <begin position="142"/>
        <end position="161"/>
    </location>
</feature>
<dbReference type="PANTHER" id="PTHR36901:SF1">
    <property type="entry name" value="F-BOX DOMAIN CONTAINING PROTEIN, EXPRESSED"/>
    <property type="match status" value="1"/>
</dbReference>